<keyword evidence="2" id="KW-1185">Reference proteome</keyword>
<name>A0A916R756_9HYPH</name>
<dbReference type="EMBL" id="BMKB01000002">
    <property type="protein sequence ID" value="GGA42540.1"/>
    <property type="molecule type" value="Genomic_DNA"/>
</dbReference>
<evidence type="ECO:0000313" key="2">
    <source>
        <dbReference type="Proteomes" id="UP000596977"/>
    </source>
</evidence>
<dbReference type="Proteomes" id="UP000596977">
    <property type="component" value="Unassembled WGS sequence"/>
</dbReference>
<gene>
    <name evidence="1" type="ORF">GCM10011499_10100</name>
</gene>
<protein>
    <submittedName>
        <fullName evidence="1">Uncharacterized protein</fullName>
    </submittedName>
</protein>
<proteinExistence type="predicted"/>
<sequence>MVIHISIALGRDSKAVFTVHFFHFFNDASDPSFDVSELFHA</sequence>
<organism evidence="1 2">
    <name type="scientific">Pelagibacterium lentulum</name>
    <dbReference type="NCBI Taxonomy" id="2029865"/>
    <lineage>
        <taxon>Bacteria</taxon>
        <taxon>Pseudomonadati</taxon>
        <taxon>Pseudomonadota</taxon>
        <taxon>Alphaproteobacteria</taxon>
        <taxon>Hyphomicrobiales</taxon>
        <taxon>Devosiaceae</taxon>
        <taxon>Pelagibacterium</taxon>
    </lineage>
</organism>
<accession>A0A916R756</accession>
<evidence type="ECO:0000313" key="1">
    <source>
        <dbReference type="EMBL" id="GGA42540.1"/>
    </source>
</evidence>
<reference evidence="1 2" key="1">
    <citation type="journal article" date="2014" name="Int. J. Syst. Evol. Microbiol.">
        <title>Complete genome sequence of Corynebacterium casei LMG S-19264T (=DSM 44701T), isolated from a smear-ripened cheese.</title>
        <authorList>
            <consortium name="US DOE Joint Genome Institute (JGI-PGF)"/>
            <person name="Walter F."/>
            <person name="Albersmeier A."/>
            <person name="Kalinowski J."/>
            <person name="Ruckert C."/>
        </authorList>
    </citation>
    <scope>NUCLEOTIDE SEQUENCE [LARGE SCALE GENOMIC DNA]</scope>
    <source>
        <strain evidence="1 2">CGMCC 1.15896</strain>
    </source>
</reference>
<comment type="caution">
    <text evidence="1">The sequence shown here is derived from an EMBL/GenBank/DDBJ whole genome shotgun (WGS) entry which is preliminary data.</text>
</comment>
<dbReference type="AlphaFoldDB" id="A0A916R756"/>